<protein>
    <submittedName>
        <fullName evidence="5">LacI family DNA-binding transcriptional regulator</fullName>
    </submittedName>
</protein>
<name>A0AB39L612_9MICC</name>
<keyword evidence="1" id="KW-0805">Transcription regulation</keyword>
<dbReference type="SUPFAM" id="SSF47413">
    <property type="entry name" value="lambda repressor-like DNA-binding domains"/>
    <property type="match status" value="1"/>
</dbReference>
<dbReference type="Pfam" id="PF13377">
    <property type="entry name" value="Peripla_BP_3"/>
    <property type="match status" value="1"/>
</dbReference>
<feature type="domain" description="HTH lacI-type" evidence="4">
    <location>
        <begin position="13"/>
        <end position="67"/>
    </location>
</feature>
<evidence type="ECO:0000256" key="3">
    <source>
        <dbReference type="ARBA" id="ARBA00023163"/>
    </source>
</evidence>
<dbReference type="PANTHER" id="PTHR30146:SF153">
    <property type="entry name" value="LACTOSE OPERON REPRESSOR"/>
    <property type="match status" value="1"/>
</dbReference>
<dbReference type="Gene3D" id="3.40.50.2300">
    <property type="match status" value="2"/>
</dbReference>
<evidence type="ECO:0000256" key="2">
    <source>
        <dbReference type="ARBA" id="ARBA00023125"/>
    </source>
</evidence>
<dbReference type="InterPro" id="IPR046335">
    <property type="entry name" value="LacI/GalR-like_sensor"/>
</dbReference>
<keyword evidence="3" id="KW-0804">Transcription</keyword>
<dbReference type="GO" id="GO:0000976">
    <property type="term" value="F:transcription cis-regulatory region binding"/>
    <property type="evidence" value="ECO:0007669"/>
    <property type="project" value="TreeGrafter"/>
</dbReference>
<evidence type="ECO:0000256" key="1">
    <source>
        <dbReference type="ARBA" id="ARBA00023015"/>
    </source>
</evidence>
<dbReference type="PROSITE" id="PS50932">
    <property type="entry name" value="HTH_LACI_2"/>
    <property type="match status" value="1"/>
</dbReference>
<organism evidence="5">
    <name type="scientific">Sinomonas puerhi</name>
    <dbReference type="NCBI Taxonomy" id="3238584"/>
    <lineage>
        <taxon>Bacteria</taxon>
        <taxon>Bacillati</taxon>
        <taxon>Actinomycetota</taxon>
        <taxon>Actinomycetes</taxon>
        <taxon>Micrococcales</taxon>
        <taxon>Micrococcaceae</taxon>
        <taxon>Sinomonas</taxon>
    </lineage>
</organism>
<proteinExistence type="predicted"/>
<dbReference type="Gene3D" id="1.10.260.40">
    <property type="entry name" value="lambda repressor-like DNA-binding domains"/>
    <property type="match status" value="1"/>
</dbReference>
<dbReference type="EMBL" id="CP163302">
    <property type="protein sequence ID" value="XDP45624.1"/>
    <property type="molecule type" value="Genomic_DNA"/>
</dbReference>
<dbReference type="InterPro" id="IPR000843">
    <property type="entry name" value="HTH_LacI"/>
</dbReference>
<dbReference type="RefSeq" id="WP_369046121.1">
    <property type="nucleotide sequence ID" value="NZ_CP163302.1"/>
</dbReference>
<sequence length="338" mass="34799">MPPLPPSGSPRPATQADVAREVGVSRTLVSFAFRNAPGVSEVTRQAIFEAARRLGYRPNSVAADLARKRASAIGLYLLDLHNEVYADIFTGVREALAGSGSRVILAAGRAGSEPDEEVGPLVEARAGVVIAATLTSPDAHVLELAGMVPIVSVARRIEGVDSVYSDDAAGARAAVEHLLGLGHTRIVHLAGPGVDGNLERLIAYESAMHDAGLSPRVVVAPSHSFESGEATAAGFLAASDGPTAVFAHNDQLALGVREAALALGLTIPGDLSVVGYDDSRGARLRGIDLTSVDLHAHQLGAAAGAAALARLRFPSEPAVDECSAPRLVVRASTAPPHD</sequence>
<dbReference type="SUPFAM" id="SSF53822">
    <property type="entry name" value="Periplasmic binding protein-like I"/>
    <property type="match status" value="1"/>
</dbReference>
<gene>
    <name evidence="5" type="ORF">AB5L97_00945</name>
</gene>
<dbReference type="SMART" id="SM00354">
    <property type="entry name" value="HTH_LACI"/>
    <property type="match status" value="1"/>
</dbReference>
<dbReference type="CDD" id="cd06267">
    <property type="entry name" value="PBP1_LacI_sugar_binding-like"/>
    <property type="match status" value="1"/>
</dbReference>
<reference evidence="5" key="1">
    <citation type="submission" date="2024-07" db="EMBL/GenBank/DDBJ databases">
        <authorList>
            <person name="fu j."/>
        </authorList>
    </citation>
    <scope>NUCLEOTIDE SEQUENCE</scope>
    <source>
        <strain evidence="5">P10A9</strain>
    </source>
</reference>
<dbReference type="InterPro" id="IPR028082">
    <property type="entry name" value="Peripla_BP_I"/>
</dbReference>
<keyword evidence="2 5" id="KW-0238">DNA-binding</keyword>
<dbReference type="KEGG" id="spue:AB5L97_00945"/>
<accession>A0AB39L612</accession>
<dbReference type="CDD" id="cd01392">
    <property type="entry name" value="HTH_LacI"/>
    <property type="match status" value="1"/>
</dbReference>
<dbReference type="GO" id="GO:0003700">
    <property type="term" value="F:DNA-binding transcription factor activity"/>
    <property type="evidence" value="ECO:0007669"/>
    <property type="project" value="TreeGrafter"/>
</dbReference>
<dbReference type="Pfam" id="PF00356">
    <property type="entry name" value="LacI"/>
    <property type="match status" value="1"/>
</dbReference>
<dbReference type="AlphaFoldDB" id="A0AB39L612"/>
<dbReference type="PANTHER" id="PTHR30146">
    <property type="entry name" value="LACI-RELATED TRANSCRIPTIONAL REPRESSOR"/>
    <property type="match status" value="1"/>
</dbReference>
<evidence type="ECO:0000313" key="5">
    <source>
        <dbReference type="EMBL" id="XDP45624.1"/>
    </source>
</evidence>
<dbReference type="InterPro" id="IPR010982">
    <property type="entry name" value="Lambda_DNA-bd_dom_sf"/>
</dbReference>
<evidence type="ECO:0000259" key="4">
    <source>
        <dbReference type="PROSITE" id="PS50932"/>
    </source>
</evidence>